<evidence type="ECO:0000256" key="1">
    <source>
        <dbReference type="SAM" id="SignalP"/>
    </source>
</evidence>
<protein>
    <recommendedName>
        <fullName evidence="4">Cellulose biosynthesis protein BcsS</fullName>
    </recommendedName>
</protein>
<sequence length="260" mass="28615">MVRTFLALLVVLGIYVGITPAHAEGDDRSFSFPGSAWNSTGNLSPFERGNVISQTYAEQGVKVWSLTDSLSLIPYVSGSVTADTKGYDWNNKLVGTGGLKLQQDFANGIIALRVGYAYEYRFKSGIDRDGLVGRLEYWFGWSLDDERRFPGSSWGVVGFLSPLEKGNLVAAAYVQQGYVAYRNPDIALVPFIEATVSTDTKDYDWNNYVRGAAGVKAAVTVCSCDIGVAYAYEKRFQGSSRDGVMFFVRFWFGWNPKSGG</sequence>
<reference evidence="3" key="1">
    <citation type="submission" date="2017-09" db="EMBL/GenBank/DDBJ databases">
        <title>Depth-based differentiation of microbial function through sediment-hosted aquifers and enrichment of novel symbionts in the deep terrestrial subsurface.</title>
        <authorList>
            <person name="Probst A.J."/>
            <person name="Ladd B."/>
            <person name="Jarett J.K."/>
            <person name="Geller-Mcgrath D.E."/>
            <person name="Sieber C.M.K."/>
            <person name="Emerson J.B."/>
            <person name="Anantharaman K."/>
            <person name="Thomas B.C."/>
            <person name="Malmstrom R."/>
            <person name="Stieglmeier M."/>
            <person name="Klingl A."/>
            <person name="Woyke T."/>
            <person name="Ryan C.M."/>
            <person name="Banfield J.F."/>
        </authorList>
    </citation>
    <scope>NUCLEOTIDE SEQUENCE [LARGE SCALE GENOMIC DNA]</scope>
</reference>
<evidence type="ECO:0008006" key="4">
    <source>
        <dbReference type="Google" id="ProtNLM"/>
    </source>
</evidence>
<feature type="signal peptide" evidence="1">
    <location>
        <begin position="1"/>
        <end position="23"/>
    </location>
</feature>
<organism evidence="2 3">
    <name type="scientific">Candidatus Kaiserbacteria bacterium CG10_big_fil_rev_8_21_14_0_10_47_16</name>
    <dbReference type="NCBI Taxonomy" id="1974608"/>
    <lineage>
        <taxon>Bacteria</taxon>
        <taxon>Candidatus Kaiseribacteriota</taxon>
    </lineage>
</organism>
<evidence type="ECO:0000313" key="2">
    <source>
        <dbReference type="EMBL" id="PIR84319.1"/>
    </source>
</evidence>
<proteinExistence type="predicted"/>
<dbReference type="Proteomes" id="UP000229344">
    <property type="component" value="Unassembled WGS sequence"/>
</dbReference>
<accession>A0A2H0UD36</accession>
<dbReference type="EMBL" id="PFBI01000006">
    <property type="protein sequence ID" value="PIR84319.1"/>
    <property type="molecule type" value="Genomic_DNA"/>
</dbReference>
<gene>
    <name evidence="2" type="ORF">COU16_01855</name>
</gene>
<dbReference type="AlphaFoldDB" id="A0A2H0UD36"/>
<name>A0A2H0UD36_9BACT</name>
<feature type="chain" id="PRO_5013796112" description="Cellulose biosynthesis protein BcsS" evidence="1">
    <location>
        <begin position="24"/>
        <end position="260"/>
    </location>
</feature>
<evidence type="ECO:0000313" key="3">
    <source>
        <dbReference type="Proteomes" id="UP000229344"/>
    </source>
</evidence>
<keyword evidence="1" id="KW-0732">Signal</keyword>
<comment type="caution">
    <text evidence="2">The sequence shown here is derived from an EMBL/GenBank/DDBJ whole genome shotgun (WGS) entry which is preliminary data.</text>
</comment>